<dbReference type="GO" id="GO:0046677">
    <property type="term" value="P:response to antibiotic"/>
    <property type="evidence" value="ECO:0007669"/>
    <property type="project" value="UniProtKB-UniRule"/>
</dbReference>
<feature type="transmembrane region" description="Helical" evidence="17">
    <location>
        <begin position="112"/>
        <end position="133"/>
    </location>
</feature>
<dbReference type="Proteomes" id="UP000195611">
    <property type="component" value="Unassembled WGS sequence"/>
</dbReference>
<keyword evidence="10 17" id="KW-1133">Transmembrane helix</keyword>
<feature type="transmembrane region" description="Helical" evidence="17">
    <location>
        <begin position="256"/>
        <end position="273"/>
    </location>
</feature>
<organism evidence="18 19">
    <name type="scientific">Marinilactibacillus psychrotolerans 42ea</name>
    <dbReference type="NCBI Taxonomy" id="1255609"/>
    <lineage>
        <taxon>Bacteria</taxon>
        <taxon>Bacillati</taxon>
        <taxon>Bacillota</taxon>
        <taxon>Bacilli</taxon>
        <taxon>Lactobacillales</taxon>
        <taxon>Carnobacteriaceae</taxon>
        <taxon>Marinilactibacillus</taxon>
    </lineage>
</organism>
<protein>
    <recommendedName>
        <fullName evidence="4 17">Undecaprenyl-diphosphatase</fullName>
        <ecNumber evidence="3 17">3.6.1.27</ecNumber>
    </recommendedName>
    <alternativeName>
        <fullName evidence="15 17">Bacitracin resistance protein</fullName>
    </alternativeName>
    <alternativeName>
        <fullName evidence="14 17">Undecaprenyl pyrophosphate phosphatase</fullName>
    </alternativeName>
</protein>
<evidence type="ECO:0000256" key="1">
    <source>
        <dbReference type="ARBA" id="ARBA00004651"/>
    </source>
</evidence>
<dbReference type="HAMAP" id="MF_01006">
    <property type="entry name" value="Undec_diphosphatase"/>
    <property type="match status" value="1"/>
</dbReference>
<feature type="transmembrane region" description="Helical" evidence="17">
    <location>
        <begin position="222"/>
        <end position="244"/>
    </location>
</feature>
<evidence type="ECO:0000256" key="14">
    <source>
        <dbReference type="ARBA" id="ARBA00032707"/>
    </source>
</evidence>
<evidence type="ECO:0000256" key="5">
    <source>
        <dbReference type="ARBA" id="ARBA00022475"/>
    </source>
</evidence>
<dbReference type="NCBIfam" id="NF001390">
    <property type="entry name" value="PRK00281.1-4"/>
    <property type="match status" value="1"/>
</dbReference>
<keyword evidence="9 17" id="KW-0573">Peptidoglycan synthesis</keyword>
<dbReference type="PANTHER" id="PTHR30622:SF3">
    <property type="entry name" value="UNDECAPRENYL-DIPHOSPHATASE"/>
    <property type="match status" value="1"/>
</dbReference>
<evidence type="ECO:0000256" key="9">
    <source>
        <dbReference type="ARBA" id="ARBA00022984"/>
    </source>
</evidence>
<gene>
    <name evidence="17" type="primary">uppP</name>
    <name evidence="18" type="ORF">FM115_08605</name>
</gene>
<evidence type="ECO:0000256" key="8">
    <source>
        <dbReference type="ARBA" id="ARBA00022960"/>
    </source>
</evidence>
<dbReference type="GO" id="GO:0071555">
    <property type="term" value="P:cell wall organization"/>
    <property type="evidence" value="ECO:0007669"/>
    <property type="project" value="UniProtKB-KW"/>
</dbReference>
<feature type="transmembrane region" description="Helical" evidence="17">
    <location>
        <begin position="87"/>
        <end position="106"/>
    </location>
</feature>
<evidence type="ECO:0000313" key="19">
    <source>
        <dbReference type="Proteomes" id="UP000195611"/>
    </source>
</evidence>
<dbReference type="InterPro" id="IPR003824">
    <property type="entry name" value="UppP"/>
</dbReference>
<dbReference type="EC" id="3.6.1.27" evidence="3 17"/>
<evidence type="ECO:0000256" key="2">
    <source>
        <dbReference type="ARBA" id="ARBA00010621"/>
    </source>
</evidence>
<reference evidence="18 19" key="1">
    <citation type="submission" date="2017-02" db="EMBL/GenBank/DDBJ databases">
        <authorList>
            <person name="Peterson S.W."/>
        </authorList>
    </citation>
    <scope>NUCLEOTIDE SEQUENCE [LARGE SCALE GENOMIC DNA]</scope>
    <source>
        <strain evidence="18 19">42ea</strain>
    </source>
</reference>
<dbReference type="GO" id="GO:0005886">
    <property type="term" value="C:plasma membrane"/>
    <property type="evidence" value="ECO:0007669"/>
    <property type="project" value="UniProtKB-SubCell"/>
</dbReference>
<dbReference type="PANTHER" id="PTHR30622">
    <property type="entry name" value="UNDECAPRENYL-DIPHOSPHATASE"/>
    <property type="match status" value="1"/>
</dbReference>
<feature type="transmembrane region" description="Helical" evidence="17">
    <location>
        <begin position="47"/>
        <end position="66"/>
    </location>
</feature>
<keyword evidence="13 17" id="KW-0961">Cell wall biogenesis/degradation</keyword>
<evidence type="ECO:0000256" key="7">
    <source>
        <dbReference type="ARBA" id="ARBA00022801"/>
    </source>
</evidence>
<name>A0A1R4K8N0_9LACT</name>
<evidence type="ECO:0000256" key="13">
    <source>
        <dbReference type="ARBA" id="ARBA00023316"/>
    </source>
</evidence>
<comment type="subcellular location">
    <subcellularLocation>
        <location evidence="1 17">Cell membrane</location>
        <topology evidence="1 17">Multi-pass membrane protein</topology>
    </subcellularLocation>
</comment>
<dbReference type="AlphaFoldDB" id="A0A1R4K8N0"/>
<evidence type="ECO:0000256" key="15">
    <source>
        <dbReference type="ARBA" id="ARBA00032932"/>
    </source>
</evidence>
<evidence type="ECO:0000256" key="17">
    <source>
        <dbReference type="HAMAP-Rule" id="MF_01006"/>
    </source>
</evidence>
<feature type="transmembrane region" description="Helical" evidence="17">
    <location>
        <begin position="154"/>
        <end position="187"/>
    </location>
</feature>
<keyword evidence="11 17" id="KW-0472">Membrane</keyword>
<evidence type="ECO:0000256" key="11">
    <source>
        <dbReference type="ARBA" id="ARBA00023136"/>
    </source>
</evidence>
<dbReference type="GO" id="GO:0009252">
    <property type="term" value="P:peptidoglycan biosynthetic process"/>
    <property type="evidence" value="ECO:0007669"/>
    <property type="project" value="UniProtKB-KW"/>
</dbReference>
<dbReference type="NCBIfam" id="NF001389">
    <property type="entry name" value="PRK00281.1-2"/>
    <property type="match status" value="1"/>
</dbReference>
<keyword evidence="8 17" id="KW-0133">Cell shape</keyword>
<dbReference type="NCBIfam" id="TIGR00753">
    <property type="entry name" value="undec_PP_bacA"/>
    <property type="match status" value="1"/>
</dbReference>
<keyword evidence="7 17" id="KW-0378">Hydrolase</keyword>
<evidence type="ECO:0000313" key="18">
    <source>
        <dbReference type="EMBL" id="SJN40649.1"/>
    </source>
</evidence>
<dbReference type="GO" id="GO:0050380">
    <property type="term" value="F:undecaprenyl-diphosphatase activity"/>
    <property type="evidence" value="ECO:0007669"/>
    <property type="project" value="UniProtKB-UniRule"/>
</dbReference>
<comment type="similarity">
    <text evidence="2 17">Belongs to the UppP family.</text>
</comment>
<sequence>MLLIEIFKSILLGIVQGITEWLPISSTGHMILFDEFLVLDTTPEFKTMFMVVIQLASILAVILLFFNKLNPFAPSKDDVQKKETWDIWFKVLVGIIPAGVIGLLFDDLINEHFYNWITVSITLIVYGIAFIVIEKRNKNKHPKVSTFNDLTYKMALIIGFFQVLALIPGTSRSGATIVGAILIGIARPIAAEYSFFLSVPIMLGASIVKLGKFGFNFTSSELIILLVGCVVSFIVSVFTIKFLMSYIRRHDFSSFGWYRIVVGILVIGYFMIIG</sequence>
<comment type="miscellaneous">
    <text evidence="17">Bacitracin is thought to be involved in the inhibition of peptidoglycan synthesis by sequestering undecaprenyl diphosphate, thereby reducing the pool of lipid carrier available.</text>
</comment>
<accession>A0A1R4K8N0</accession>
<evidence type="ECO:0000256" key="6">
    <source>
        <dbReference type="ARBA" id="ARBA00022692"/>
    </source>
</evidence>
<dbReference type="Pfam" id="PF02673">
    <property type="entry name" value="BacA"/>
    <property type="match status" value="1"/>
</dbReference>
<evidence type="ECO:0000256" key="4">
    <source>
        <dbReference type="ARBA" id="ARBA00021581"/>
    </source>
</evidence>
<dbReference type="EMBL" id="FUKW01000122">
    <property type="protein sequence ID" value="SJN40649.1"/>
    <property type="molecule type" value="Genomic_DNA"/>
</dbReference>
<evidence type="ECO:0000256" key="10">
    <source>
        <dbReference type="ARBA" id="ARBA00022989"/>
    </source>
</evidence>
<dbReference type="RefSeq" id="WP_087059287.1">
    <property type="nucleotide sequence ID" value="NZ_FUKW01000122.1"/>
</dbReference>
<keyword evidence="6 17" id="KW-0812">Transmembrane</keyword>
<comment type="catalytic activity">
    <reaction evidence="16 17">
        <text>di-trans,octa-cis-undecaprenyl diphosphate + H2O = di-trans,octa-cis-undecaprenyl phosphate + phosphate + H(+)</text>
        <dbReference type="Rhea" id="RHEA:28094"/>
        <dbReference type="ChEBI" id="CHEBI:15377"/>
        <dbReference type="ChEBI" id="CHEBI:15378"/>
        <dbReference type="ChEBI" id="CHEBI:43474"/>
        <dbReference type="ChEBI" id="CHEBI:58405"/>
        <dbReference type="ChEBI" id="CHEBI:60392"/>
        <dbReference type="EC" id="3.6.1.27"/>
    </reaction>
</comment>
<evidence type="ECO:0000256" key="16">
    <source>
        <dbReference type="ARBA" id="ARBA00047594"/>
    </source>
</evidence>
<dbReference type="GO" id="GO:0008360">
    <property type="term" value="P:regulation of cell shape"/>
    <property type="evidence" value="ECO:0007669"/>
    <property type="project" value="UniProtKB-KW"/>
</dbReference>
<proteinExistence type="inferred from homology"/>
<keyword evidence="12 17" id="KW-0046">Antibiotic resistance</keyword>
<evidence type="ECO:0000256" key="12">
    <source>
        <dbReference type="ARBA" id="ARBA00023251"/>
    </source>
</evidence>
<comment type="function">
    <text evidence="17">Catalyzes the dephosphorylation of undecaprenyl diphosphate (UPP). Confers resistance to bacitracin.</text>
</comment>
<evidence type="ECO:0000256" key="3">
    <source>
        <dbReference type="ARBA" id="ARBA00012374"/>
    </source>
</evidence>
<keyword evidence="5 17" id="KW-1003">Cell membrane</keyword>
<dbReference type="NCBIfam" id="NF001391">
    <property type="entry name" value="PRK00281.1-5"/>
    <property type="match status" value="1"/>
</dbReference>